<proteinExistence type="predicted"/>
<keyword evidence="4" id="KW-0670">Pyruvate</keyword>
<protein>
    <submittedName>
        <fullName evidence="4">Glyoxylate/hydroxypyruvate reductase A</fullName>
    </submittedName>
</protein>
<dbReference type="GO" id="GO:0051287">
    <property type="term" value="F:NAD binding"/>
    <property type="evidence" value="ECO:0007669"/>
    <property type="project" value="InterPro"/>
</dbReference>
<dbReference type="CDD" id="cd12164">
    <property type="entry name" value="GDH_like_2"/>
    <property type="match status" value="1"/>
</dbReference>
<dbReference type="Gene3D" id="3.40.50.720">
    <property type="entry name" value="NAD(P)-binding Rossmann-like Domain"/>
    <property type="match status" value="2"/>
</dbReference>
<evidence type="ECO:0000313" key="4">
    <source>
        <dbReference type="EMBL" id="PMR73341.1"/>
    </source>
</evidence>
<name>A0A2N7TYT8_9GAMM</name>
<dbReference type="AlphaFoldDB" id="A0A2N7TYT8"/>
<evidence type="ECO:0000259" key="3">
    <source>
        <dbReference type="Pfam" id="PF02826"/>
    </source>
</evidence>
<dbReference type="SUPFAM" id="SSF51735">
    <property type="entry name" value="NAD(P)-binding Rossmann-fold domains"/>
    <property type="match status" value="1"/>
</dbReference>
<dbReference type="SUPFAM" id="SSF52283">
    <property type="entry name" value="Formate/glycerate dehydrogenase catalytic domain-like"/>
    <property type="match status" value="1"/>
</dbReference>
<dbReference type="PANTHER" id="PTHR43333">
    <property type="entry name" value="2-HACID_DH_C DOMAIN-CONTAINING PROTEIN"/>
    <property type="match status" value="1"/>
</dbReference>
<dbReference type="InterPro" id="IPR006140">
    <property type="entry name" value="D-isomer_DH_NAD-bd"/>
</dbReference>
<dbReference type="InterPro" id="IPR036291">
    <property type="entry name" value="NAD(P)-bd_dom_sf"/>
</dbReference>
<reference evidence="4 5" key="1">
    <citation type="submission" date="2018-01" db="EMBL/GenBank/DDBJ databases">
        <title>Halomonas endophytica sp. nov., isolated from storage liquid in the stems of Populus euphratica.</title>
        <authorList>
            <person name="Chen C."/>
        </authorList>
    </citation>
    <scope>NUCLEOTIDE SEQUENCE [LARGE SCALE GENOMIC DNA]</scope>
    <source>
        <strain evidence="4 5">MC28</strain>
    </source>
</reference>
<dbReference type="Pfam" id="PF02826">
    <property type="entry name" value="2-Hacid_dh_C"/>
    <property type="match status" value="1"/>
</dbReference>
<keyword evidence="5" id="KW-1185">Reference proteome</keyword>
<dbReference type="PANTHER" id="PTHR43333:SF1">
    <property type="entry name" value="D-ISOMER SPECIFIC 2-HYDROXYACID DEHYDROGENASE NAD-BINDING DOMAIN-CONTAINING PROTEIN"/>
    <property type="match status" value="1"/>
</dbReference>
<dbReference type="OrthoDB" id="9787219at2"/>
<gene>
    <name evidence="4" type="ORF">C1H69_18605</name>
</gene>
<evidence type="ECO:0000256" key="1">
    <source>
        <dbReference type="ARBA" id="ARBA00023002"/>
    </source>
</evidence>
<dbReference type="Proteomes" id="UP000235803">
    <property type="component" value="Unassembled WGS sequence"/>
</dbReference>
<evidence type="ECO:0000256" key="2">
    <source>
        <dbReference type="ARBA" id="ARBA00023027"/>
    </source>
</evidence>
<feature type="domain" description="D-isomer specific 2-hydroxyacid dehydrogenase NAD-binding" evidence="3">
    <location>
        <begin position="100"/>
        <end position="272"/>
    </location>
</feature>
<keyword evidence="2" id="KW-0520">NAD</keyword>
<comment type="caution">
    <text evidence="4">The sequence shown here is derived from an EMBL/GenBank/DDBJ whole genome shotgun (WGS) entry which is preliminary data.</text>
</comment>
<keyword evidence="1" id="KW-0560">Oxidoreductase</keyword>
<accession>A0A2N7TYT8</accession>
<evidence type="ECO:0000313" key="5">
    <source>
        <dbReference type="Proteomes" id="UP000235803"/>
    </source>
</evidence>
<sequence length="307" mass="33956">MCFVYNADPERGQEWQRLFAQHAPELPFRLWPEVRDPAEVRYLGTWEPVDALERFANLEIVFSLGAGIDQFDLAAIPSHVPLVRMQEPGIVATMQEYVAMAVLALHRDLIDYLGQQRMGIWKPRRVRPAAYRSVGILGLGQLGAAVAERLSGLGFPCRGWSRTPRQLAGVTCYAGESALGDFLAGSEILVCLLPLTERTRGILDATLFERLPRGACLVNVGRGAHLIDADLLQALDRGQLSAAVLDVCDPEPPPADHPLWHHPRILLTPHVASMTQPESAVAMVLDNIARHRAGREMVGVVDRRRGY</sequence>
<dbReference type="GO" id="GO:0016491">
    <property type="term" value="F:oxidoreductase activity"/>
    <property type="evidence" value="ECO:0007669"/>
    <property type="project" value="UniProtKB-KW"/>
</dbReference>
<dbReference type="RefSeq" id="WP_102654862.1">
    <property type="nucleotide sequence ID" value="NZ_PNRF01000037.1"/>
</dbReference>
<dbReference type="EMBL" id="PNRF01000037">
    <property type="protein sequence ID" value="PMR73341.1"/>
    <property type="molecule type" value="Genomic_DNA"/>
</dbReference>
<organism evidence="4 5">
    <name type="scientific">Billgrantia endophytica</name>
    <dbReference type="NCBI Taxonomy" id="2033802"/>
    <lineage>
        <taxon>Bacteria</taxon>
        <taxon>Pseudomonadati</taxon>
        <taxon>Pseudomonadota</taxon>
        <taxon>Gammaproteobacteria</taxon>
        <taxon>Oceanospirillales</taxon>
        <taxon>Halomonadaceae</taxon>
        <taxon>Billgrantia</taxon>
    </lineage>
</organism>